<keyword evidence="3" id="KW-0408">Iron</keyword>
<dbReference type="InterPro" id="IPR009061">
    <property type="entry name" value="DNA-bd_dom_put_sf"/>
</dbReference>
<keyword evidence="10" id="KW-1185">Reference proteome</keyword>
<dbReference type="Proteomes" id="UP000706039">
    <property type="component" value="Unassembled WGS sequence"/>
</dbReference>
<proteinExistence type="predicted"/>
<evidence type="ECO:0000256" key="2">
    <source>
        <dbReference type="ARBA" id="ARBA00022723"/>
    </source>
</evidence>
<evidence type="ECO:0000313" key="9">
    <source>
        <dbReference type="EMBL" id="MBY8823676.1"/>
    </source>
</evidence>
<dbReference type="PROSITE" id="PS50937">
    <property type="entry name" value="HTH_MERR_2"/>
    <property type="match status" value="1"/>
</dbReference>
<protein>
    <submittedName>
        <fullName evidence="9">Redox-sensitive transcriptional activator SoxR</fullName>
    </submittedName>
</protein>
<evidence type="ECO:0000256" key="5">
    <source>
        <dbReference type="ARBA" id="ARBA00023015"/>
    </source>
</evidence>
<sequence>MRPKVRPFDVHRELSVGEVAARAGVPVSTLHFYEAQGLLWSNRNAGNQRRYGRGVLRAIAVIKIARRAGIPLATIRERLATVGHGHRVTAADWARLSTAWRDELDDRIARLTRLRDQMSGCIGCGCLSIEDCPLRNPEDALGREGSGARLLDPD</sequence>
<keyword evidence="4" id="KW-0411">Iron-sulfur</keyword>
<evidence type="ECO:0000256" key="6">
    <source>
        <dbReference type="ARBA" id="ARBA00023125"/>
    </source>
</evidence>
<organism evidence="9 10">
    <name type="scientific">Sphingomonas colocasiae</name>
    <dbReference type="NCBI Taxonomy" id="1848973"/>
    <lineage>
        <taxon>Bacteria</taxon>
        <taxon>Pseudomonadati</taxon>
        <taxon>Pseudomonadota</taxon>
        <taxon>Alphaproteobacteria</taxon>
        <taxon>Sphingomonadales</taxon>
        <taxon>Sphingomonadaceae</taxon>
        <taxon>Sphingomonas</taxon>
    </lineage>
</organism>
<evidence type="ECO:0000256" key="1">
    <source>
        <dbReference type="ARBA" id="ARBA00022714"/>
    </source>
</evidence>
<evidence type="ECO:0000256" key="4">
    <source>
        <dbReference type="ARBA" id="ARBA00023014"/>
    </source>
</evidence>
<dbReference type="Gene3D" id="1.10.1660.10">
    <property type="match status" value="1"/>
</dbReference>
<dbReference type="NCBIfam" id="TIGR01950">
    <property type="entry name" value="SoxR"/>
    <property type="match status" value="1"/>
</dbReference>
<keyword evidence="6" id="KW-0238">DNA-binding</keyword>
<name>A0ABS7PQR5_9SPHN</name>
<dbReference type="InterPro" id="IPR010211">
    <property type="entry name" value="Redox-sen_tscrpt-act_SoxR"/>
</dbReference>
<dbReference type="InterPro" id="IPR000551">
    <property type="entry name" value="MerR-type_HTH_dom"/>
</dbReference>
<evidence type="ECO:0000256" key="3">
    <source>
        <dbReference type="ARBA" id="ARBA00023004"/>
    </source>
</evidence>
<dbReference type="EMBL" id="JAINVV010000007">
    <property type="protein sequence ID" value="MBY8823676.1"/>
    <property type="molecule type" value="Genomic_DNA"/>
</dbReference>
<dbReference type="SMART" id="SM00422">
    <property type="entry name" value="HTH_MERR"/>
    <property type="match status" value="1"/>
</dbReference>
<dbReference type="CDD" id="cd01110">
    <property type="entry name" value="HTH_SoxR"/>
    <property type="match status" value="1"/>
</dbReference>
<evidence type="ECO:0000313" key="10">
    <source>
        <dbReference type="Proteomes" id="UP000706039"/>
    </source>
</evidence>
<dbReference type="Pfam" id="PF09278">
    <property type="entry name" value="MerR-DNA-bind"/>
    <property type="match status" value="1"/>
</dbReference>
<dbReference type="RefSeq" id="WP_222990789.1">
    <property type="nucleotide sequence ID" value="NZ_JAINVV010000007.1"/>
</dbReference>
<dbReference type="PANTHER" id="PTHR30204:SF0">
    <property type="entry name" value="REDOX-SENSITIVE TRANSCRIPTIONAL ACTIVATOR SOXR"/>
    <property type="match status" value="1"/>
</dbReference>
<keyword evidence="1" id="KW-0001">2Fe-2S</keyword>
<evidence type="ECO:0000259" key="8">
    <source>
        <dbReference type="PROSITE" id="PS50937"/>
    </source>
</evidence>
<feature type="domain" description="HTH merR-type" evidence="8">
    <location>
        <begin position="13"/>
        <end position="81"/>
    </location>
</feature>
<keyword evidence="2" id="KW-0479">Metal-binding</keyword>
<dbReference type="PRINTS" id="PR00040">
    <property type="entry name" value="HTHMERR"/>
</dbReference>
<reference evidence="9 10" key="1">
    <citation type="submission" date="2021-08" db="EMBL/GenBank/DDBJ databases">
        <authorList>
            <person name="Tuo L."/>
        </authorList>
    </citation>
    <scope>NUCLEOTIDE SEQUENCE [LARGE SCALE GENOMIC DNA]</scope>
    <source>
        <strain evidence="9 10">JCM 31229</strain>
    </source>
</reference>
<comment type="caution">
    <text evidence="9">The sequence shown here is derived from an EMBL/GenBank/DDBJ whole genome shotgun (WGS) entry which is preliminary data.</text>
</comment>
<dbReference type="PANTHER" id="PTHR30204">
    <property type="entry name" value="REDOX-CYCLING DRUG-SENSING TRANSCRIPTIONAL ACTIVATOR SOXR"/>
    <property type="match status" value="1"/>
</dbReference>
<keyword evidence="7" id="KW-0804">Transcription</keyword>
<dbReference type="InterPro" id="IPR015358">
    <property type="entry name" value="Tscrpt_reg_MerR_DNA-bd"/>
</dbReference>
<accession>A0ABS7PQR5</accession>
<dbReference type="InterPro" id="IPR047057">
    <property type="entry name" value="MerR_fam"/>
</dbReference>
<dbReference type="Pfam" id="PF00376">
    <property type="entry name" value="MerR"/>
    <property type="match status" value="1"/>
</dbReference>
<evidence type="ECO:0000256" key="7">
    <source>
        <dbReference type="ARBA" id="ARBA00023163"/>
    </source>
</evidence>
<dbReference type="SUPFAM" id="SSF46955">
    <property type="entry name" value="Putative DNA-binding domain"/>
    <property type="match status" value="1"/>
</dbReference>
<gene>
    <name evidence="9" type="primary">soxR</name>
    <name evidence="9" type="ORF">K7G82_15330</name>
</gene>
<keyword evidence="5" id="KW-0805">Transcription regulation</keyword>